<gene>
    <name evidence="2" type="ORF">OQ279_01345</name>
</gene>
<organism evidence="2 3">
    <name type="scientific">Salinimicrobium profundisediminis</name>
    <dbReference type="NCBI Taxonomy" id="2994553"/>
    <lineage>
        <taxon>Bacteria</taxon>
        <taxon>Pseudomonadati</taxon>
        <taxon>Bacteroidota</taxon>
        <taxon>Flavobacteriia</taxon>
        <taxon>Flavobacteriales</taxon>
        <taxon>Flavobacteriaceae</taxon>
        <taxon>Salinimicrobium</taxon>
    </lineage>
</organism>
<comment type="caution">
    <text evidence="2">The sequence shown here is derived from an EMBL/GenBank/DDBJ whole genome shotgun (WGS) entry which is preliminary data.</text>
</comment>
<keyword evidence="1" id="KW-0472">Membrane</keyword>
<proteinExistence type="predicted"/>
<dbReference type="Proteomes" id="UP001148482">
    <property type="component" value="Unassembled WGS sequence"/>
</dbReference>
<evidence type="ECO:0000256" key="1">
    <source>
        <dbReference type="SAM" id="Phobius"/>
    </source>
</evidence>
<feature type="transmembrane region" description="Helical" evidence="1">
    <location>
        <begin position="74"/>
        <end position="94"/>
    </location>
</feature>
<accession>A0A9X3I0C4</accession>
<name>A0A9X3I0C4_9FLAO</name>
<feature type="transmembrane region" description="Helical" evidence="1">
    <location>
        <begin position="50"/>
        <end position="68"/>
    </location>
</feature>
<reference evidence="2" key="1">
    <citation type="submission" date="2022-11" db="EMBL/GenBank/DDBJ databases">
        <title>Salinimicrobium profundisediminis sp. nov., isolated from deep-sea sediment of the Mariana Trench.</title>
        <authorList>
            <person name="Fu H."/>
        </authorList>
    </citation>
    <scope>NUCLEOTIDE SEQUENCE</scope>
    <source>
        <strain evidence="2">MT39</strain>
    </source>
</reference>
<dbReference type="RefSeq" id="WP_266067961.1">
    <property type="nucleotide sequence ID" value="NZ_JAPJDA010000002.1"/>
</dbReference>
<dbReference type="EMBL" id="JAPJDA010000002">
    <property type="protein sequence ID" value="MCX2836782.1"/>
    <property type="molecule type" value="Genomic_DNA"/>
</dbReference>
<dbReference type="AlphaFoldDB" id="A0A9X3I0C4"/>
<keyword evidence="3" id="KW-1185">Reference proteome</keyword>
<keyword evidence="1" id="KW-0812">Transmembrane</keyword>
<evidence type="ECO:0000313" key="2">
    <source>
        <dbReference type="EMBL" id="MCX2836782.1"/>
    </source>
</evidence>
<sequence length="96" mass="10919">MKLYNTLYKDFEDLYVGYSAVAIILSTCLGAAAAMVILMNGHDFIQMFQLFLVVAVCMTYMVTVLAQLKPKFVFNTLIFSLLLSTILLIINVFMRY</sequence>
<protein>
    <submittedName>
        <fullName evidence="2">Uncharacterized protein</fullName>
    </submittedName>
</protein>
<evidence type="ECO:0000313" key="3">
    <source>
        <dbReference type="Proteomes" id="UP001148482"/>
    </source>
</evidence>
<keyword evidence="1" id="KW-1133">Transmembrane helix</keyword>
<feature type="transmembrane region" description="Helical" evidence="1">
    <location>
        <begin position="15"/>
        <end position="38"/>
    </location>
</feature>